<feature type="region of interest" description="Disordered" evidence="1">
    <location>
        <begin position="1"/>
        <end position="127"/>
    </location>
</feature>
<dbReference type="AlphaFoldDB" id="A0A8J5QXH6"/>
<protein>
    <submittedName>
        <fullName evidence="2">Uncharacterized protein</fullName>
    </submittedName>
</protein>
<proteinExistence type="predicted"/>
<evidence type="ECO:0000313" key="2">
    <source>
        <dbReference type="EMBL" id="KAG8045905.1"/>
    </source>
</evidence>
<keyword evidence="3" id="KW-1185">Reference proteome</keyword>
<dbReference type="OrthoDB" id="1023001at2759"/>
<name>A0A8J5QXH6_ZIZPA</name>
<evidence type="ECO:0000313" key="3">
    <source>
        <dbReference type="Proteomes" id="UP000729402"/>
    </source>
</evidence>
<sequence>MIRKEHVLLLCRDHSKEKSSKRRNQPTNQALPPSNHGDGEAGGGRHGVLDAATRDAGRLVGRSGVQQRDSWSPEPSGRRRWQLPAPERGDSNVRSRNGGAARYNNGGGSPGGERVGDGELGIEFDAS</sequence>
<dbReference type="Proteomes" id="UP000729402">
    <property type="component" value="Unassembled WGS sequence"/>
</dbReference>
<feature type="compositionally biased region" description="Basic and acidic residues" evidence="1">
    <location>
        <begin position="1"/>
        <end position="18"/>
    </location>
</feature>
<dbReference type="EMBL" id="JAAALK010000290">
    <property type="protein sequence ID" value="KAG8045905.1"/>
    <property type="molecule type" value="Genomic_DNA"/>
</dbReference>
<comment type="caution">
    <text evidence="2">The sequence shown here is derived from an EMBL/GenBank/DDBJ whole genome shotgun (WGS) entry which is preliminary data.</text>
</comment>
<accession>A0A8J5QXH6</accession>
<evidence type="ECO:0000256" key="1">
    <source>
        <dbReference type="SAM" id="MobiDB-lite"/>
    </source>
</evidence>
<reference evidence="2" key="2">
    <citation type="submission" date="2021-02" db="EMBL/GenBank/DDBJ databases">
        <authorList>
            <person name="Kimball J.A."/>
            <person name="Haas M.W."/>
            <person name="Macchietto M."/>
            <person name="Kono T."/>
            <person name="Duquette J."/>
            <person name="Shao M."/>
        </authorList>
    </citation>
    <scope>NUCLEOTIDE SEQUENCE</scope>
    <source>
        <tissue evidence="2">Fresh leaf tissue</tissue>
    </source>
</reference>
<organism evidence="2 3">
    <name type="scientific">Zizania palustris</name>
    <name type="common">Northern wild rice</name>
    <dbReference type="NCBI Taxonomy" id="103762"/>
    <lineage>
        <taxon>Eukaryota</taxon>
        <taxon>Viridiplantae</taxon>
        <taxon>Streptophyta</taxon>
        <taxon>Embryophyta</taxon>
        <taxon>Tracheophyta</taxon>
        <taxon>Spermatophyta</taxon>
        <taxon>Magnoliopsida</taxon>
        <taxon>Liliopsida</taxon>
        <taxon>Poales</taxon>
        <taxon>Poaceae</taxon>
        <taxon>BOP clade</taxon>
        <taxon>Oryzoideae</taxon>
        <taxon>Oryzeae</taxon>
        <taxon>Zizaniinae</taxon>
        <taxon>Zizania</taxon>
    </lineage>
</organism>
<reference evidence="2" key="1">
    <citation type="journal article" date="2021" name="bioRxiv">
        <title>Whole Genome Assembly and Annotation of Northern Wild Rice, Zizania palustris L., Supports a Whole Genome Duplication in the Zizania Genus.</title>
        <authorList>
            <person name="Haas M."/>
            <person name="Kono T."/>
            <person name="Macchietto M."/>
            <person name="Millas R."/>
            <person name="McGilp L."/>
            <person name="Shao M."/>
            <person name="Duquette J."/>
            <person name="Hirsch C.N."/>
            <person name="Kimball J."/>
        </authorList>
    </citation>
    <scope>NUCLEOTIDE SEQUENCE</scope>
    <source>
        <tissue evidence="2">Fresh leaf tissue</tissue>
    </source>
</reference>
<feature type="compositionally biased region" description="Low complexity" evidence="1">
    <location>
        <begin position="94"/>
        <end position="104"/>
    </location>
</feature>
<gene>
    <name evidence="2" type="ORF">GUJ93_ZPchr0008g12255</name>
</gene>